<evidence type="ECO:0000256" key="1">
    <source>
        <dbReference type="SAM" id="MobiDB-lite"/>
    </source>
</evidence>
<accession>A0A7J6WDN3</accession>
<comment type="caution">
    <text evidence="2">The sequence shown here is derived from an EMBL/GenBank/DDBJ whole genome shotgun (WGS) entry which is preliminary data.</text>
</comment>
<proteinExistence type="predicted"/>
<dbReference type="PANTHER" id="PTHR48429:SF1">
    <property type="entry name" value="AGENET DOMAIN-CONTAINING PROTEIN"/>
    <property type="match status" value="1"/>
</dbReference>
<sequence length="300" mass="32769">MSITLFGEEMCPGVRPSTLPRESDRNAESHILLDPYGRRSVNSKDLEVHPQEISSVSFQTLGGENVLSHTTNVGPLKNTDNMDTIATKKIGLQGNCTGVVVGIPEPTKSTKYVDLGTFYPAAGQVEEHSRHPASNSSGTTDVSKVVTGKKKVLKTKSNGRISQHILAQNLSANSNDRMRYTLLNVKAPETCSLPQSRIKRKTSSFVEVGVIDKEKVASLAKKFPEKEVKASSHNSGLGKLFSDACEPRRSSRISQPTLRLLEGLQTSLTPGMHSVSHEKDTKLSAGTRGNKRSCEMRQKW</sequence>
<dbReference type="AlphaFoldDB" id="A0A7J6WDN3"/>
<feature type="region of interest" description="Disordered" evidence="1">
    <location>
        <begin position="269"/>
        <end position="300"/>
    </location>
</feature>
<evidence type="ECO:0000313" key="3">
    <source>
        <dbReference type="Proteomes" id="UP000554482"/>
    </source>
</evidence>
<protein>
    <submittedName>
        <fullName evidence="2">Uncharacterized protein</fullName>
    </submittedName>
</protein>
<name>A0A7J6WDN3_THATH</name>
<dbReference type="InterPro" id="IPR055274">
    <property type="entry name" value="SWO1"/>
</dbReference>
<dbReference type="EMBL" id="JABWDY010018349">
    <property type="protein sequence ID" value="KAF5194720.1"/>
    <property type="molecule type" value="Genomic_DNA"/>
</dbReference>
<keyword evidence="3" id="KW-1185">Reference proteome</keyword>
<evidence type="ECO:0000313" key="2">
    <source>
        <dbReference type="EMBL" id="KAF5194720.1"/>
    </source>
</evidence>
<organism evidence="2 3">
    <name type="scientific">Thalictrum thalictroides</name>
    <name type="common">Rue-anemone</name>
    <name type="synonym">Anemone thalictroides</name>
    <dbReference type="NCBI Taxonomy" id="46969"/>
    <lineage>
        <taxon>Eukaryota</taxon>
        <taxon>Viridiplantae</taxon>
        <taxon>Streptophyta</taxon>
        <taxon>Embryophyta</taxon>
        <taxon>Tracheophyta</taxon>
        <taxon>Spermatophyta</taxon>
        <taxon>Magnoliopsida</taxon>
        <taxon>Ranunculales</taxon>
        <taxon>Ranunculaceae</taxon>
        <taxon>Thalictroideae</taxon>
        <taxon>Thalictrum</taxon>
    </lineage>
</organism>
<reference evidence="2 3" key="1">
    <citation type="submission" date="2020-06" db="EMBL/GenBank/DDBJ databases">
        <title>Transcriptomic and genomic resources for Thalictrum thalictroides and T. hernandezii: Facilitating candidate gene discovery in an emerging model plant lineage.</title>
        <authorList>
            <person name="Arias T."/>
            <person name="Riano-Pachon D.M."/>
            <person name="Di Stilio V.S."/>
        </authorList>
    </citation>
    <scope>NUCLEOTIDE SEQUENCE [LARGE SCALE GENOMIC DNA]</scope>
    <source>
        <strain evidence="3">cv. WT478/WT964</strain>
        <tissue evidence="2">Leaves</tissue>
    </source>
</reference>
<gene>
    <name evidence="2" type="ORF">FRX31_015697</name>
</gene>
<dbReference type="Proteomes" id="UP000554482">
    <property type="component" value="Unassembled WGS sequence"/>
</dbReference>
<dbReference type="PANTHER" id="PTHR48429">
    <property type="entry name" value="AGENET DOMAIN-CONTAINING PROTEIN"/>
    <property type="match status" value="1"/>
</dbReference>